<feature type="non-terminal residue" evidence="2">
    <location>
        <position position="214"/>
    </location>
</feature>
<name>A0A132NKN6_9ACTN</name>
<feature type="region of interest" description="Disordered" evidence="1">
    <location>
        <begin position="29"/>
        <end position="51"/>
    </location>
</feature>
<dbReference type="EMBL" id="JYIK01000334">
    <property type="protein sequence ID" value="KWX10699.1"/>
    <property type="molecule type" value="Genomic_DNA"/>
</dbReference>
<accession>A0A132NKN6</accession>
<evidence type="ECO:0000313" key="2">
    <source>
        <dbReference type="EMBL" id="KWX10699.1"/>
    </source>
</evidence>
<evidence type="ECO:0008006" key="4">
    <source>
        <dbReference type="Google" id="ProtNLM"/>
    </source>
</evidence>
<evidence type="ECO:0000256" key="1">
    <source>
        <dbReference type="SAM" id="MobiDB-lite"/>
    </source>
</evidence>
<proteinExistence type="predicted"/>
<organism evidence="2 3">
    <name type="scientific">Carbonactinospora thermoautotrophica</name>
    <dbReference type="NCBI Taxonomy" id="1469144"/>
    <lineage>
        <taxon>Bacteria</taxon>
        <taxon>Bacillati</taxon>
        <taxon>Actinomycetota</taxon>
        <taxon>Actinomycetes</taxon>
        <taxon>Kitasatosporales</taxon>
        <taxon>Carbonactinosporaceae</taxon>
        <taxon>Carbonactinospora</taxon>
    </lineage>
</organism>
<dbReference type="SUPFAM" id="SSF110296">
    <property type="entry name" value="Oligoxyloglucan reducing end-specific cellobiohydrolase"/>
    <property type="match status" value="1"/>
</dbReference>
<evidence type="ECO:0000313" key="3">
    <source>
        <dbReference type="Proteomes" id="UP000070598"/>
    </source>
</evidence>
<dbReference type="AlphaFoldDB" id="A0A132NKN6"/>
<gene>
    <name evidence="2" type="ORF">TR74_02055</name>
</gene>
<comment type="caution">
    <text evidence="2">The sequence shown here is derived from an EMBL/GenBank/DDBJ whole genome shotgun (WGS) entry which is preliminary data.</text>
</comment>
<feature type="compositionally biased region" description="Low complexity" evidence="1">
    <location>
        <begin position="42"/>
        <end position="51"/>
    </location>
</feature>
<protein>
    <recommendedName>
        <fullName evidence="4">Glycosyl hydrolase</fullName>
    </recommendedName>
</protein>
<sequence>MLAATALTGCGGGRLLALDLGGATSPDPLARSGFRASQAAEPRAATPGGPVPAGFVPVSVTALDPDTFWVLGTALCGHQSCTSLVRTRDGGRSFAALPAPAAPLAEIAYVPGPIPGRPDTRKGRMVNIGGSGTTTDVSVADVRFADPVNGWVYGGALFATHDGGATWTELPMPGPVTRLEAGQGVAWALTQTGPGVTLYQAGVTGDDWRPVPLP</sequence>
<dbReference type="Proteomes" id="UP000070598">
    <property type="component" value="Unassembled WGS sequence"/>
</dbReference>
<reference evidence="3" key="1">
    <citation type="submission" date="2015-02" db="EMBL/GenBank/DDBJ databases">
        <title>Physiological reanalysis, assessment of diazotrophy, and genome sequences of multiple isolates of Streptomyces thermoautotrophicus.</title>
        <authorList>
            <person name="MacKellar D.C."/>
            <person name="Lieber L."/>
            <person name="Norman J."/>
            <person name="Bolger A."/>
            <person name="Tobin C."/>
            <person name="Murray J.W."/>
            <person name="Friesen M."/>
            <person name="Prell J."/>
        </authorList>
    </citation>
    <scope>NUCLEOTIDE SEQUENCE [LARGE SCALE GENOMIC DNA]</scope>
    <source>
        <strain evidence="3">UBT1</strain>
    </source>
</reference>